<keyword evidence="2" id="KW-1185">Reference proteome</keyword>
<dbReference type="Proteomes" id="UP001313282">
    <property type="component" value="Unassembled WGS sequence"/>
</dbReference>
<comment type="caution">
    <text evidence="1">The sequence shown here is derived from an EMBL/GenBank/DDBJ whole genome shotgun (WGS) entry which is preliminary data.</text>
</comment>
<name>A0AAN8MPN2_9PEZI</name>
<reference evidence="1 2" key="1">
    <citation type="submission" date="2019-10" db="EMBL/GenBank/DDBJ databases">
        <authorList>
            <person name="Palmer J.M."/>
        </authorList>
    </citation>
    <scope>NUCLEOTIDE SEQUENCE [LARGE SCALE GENOMIC DNA]</scope>
    <source>
        <strain evidence="1 2">TWF718</strain>
    </source>
</reference>
<sequence>MYMVMREMLMKRLEIIGEREDEGGRAELEELGFGSVGEALKVADLLMEDYRKGCLMNMTICQWIGEGLRI</sequence>
<gene>
    <name evidence="1" type="ORF">TWF718_011165</name>
</gene>
<dbReference type="EMBL" id="JAVHNR010000009">
    <property type="protein sequence ID" value="KAK6333351.1"/>
    <property type="molecule type" value="Genomic_DNA"/>
</dbReference>
<accession>A0AAN8MPN2</accession>
<proteinExistence type="predicted"/>
<organism evidence="1 2">
    <name type="scientific">Orbilia javanica</name>
    <dbReference type="NCBI Taxonomy" id="47235"/>
    <lineage>
        <taxon>Eukaryota</taxon>
        <taxon>Fungi</taxon>
        <taxon>Dikarya</taxon>
        <taxon>Ascomycota</taxon>
        <taxon>Pezizomycotina</taxon>
        <taxon>Orbiliomycetes</taxon>
        <taxon>Orbiliales</taxon>
        <taxon>Orbiliaceae</taxon>
        <taxon>Orbilia</taxon>
    </lineage>
</organism>
<protein>
    <submittedName>
        <fullName evidence="1">Uncharacterized protein</fullName>
    </submittedName>
</protein>
<evidence type="ECO:0000313" key="2">
    <source>
        <dbReference type="Proteomes" id="UP001313282"/>
    </source>
</evidence>
<dbReference type="AlphaFoldDB" id="A0AAN8MPN2"/>
<evidence type="ECO:0000313" key="1">
    <source>
        <dbReference type="EMBL" id="KAK6333351.1"/>
    </source>
</evidence>